<evidence type="ECO:0000256" key="8">
    <source>
        <dbReference type="ARBA" id="ARBA00023239"/>
    </source>
</evidence>
<dbReference type="Gene3D" id="3.40.50.1100">
    <property type="match status" value="2"/>
</dbReference>
<keyword evidence="7" id="KW-0443">Lipid metabolism</keyword>
<dbReference type="InterPro" id="IPR050147">
    <property type="entry name" value="Ser/Thr_Dehydratase"/>
</dbReference>
<keyword evidence="6" id="KW-0663">Pyridoxal phosphate</keyword>
<comment type="similarity">
    <text evidence="3">Belongs to the serine/threonine dehydratase family.</text>
</comment>
<dbReference type="FunFam" id="3.40.50.1100:FF:000031">
    <property type="entry name" value="L-serine dehydratase/L-threonine deaminase"/>
    <property type="match status" value="1"/>
</dbReference>
<dbReference type="PROSITE" id="PS00165">
    <property type="entry name" value="DEHYDRATASE_SER_THR"/>
    <property type="match status" value="1"/>
</dbReference>
<evidence type="ECO:0000256" key="3">
    <source>
        <dbReference type="ARBA" id="ARBA00010869"/>
    </source>
</evidence>
<dbReference type="GO" id="GO:0003941">
    <property type="term" value="F:L-serine ammonia-lyase activity"/>
    <property type="evidence" value="ECO:0007669"/>
    <property type="project" value="UniProtKB-EC"/>
</dbReference>
<evidence type="ECO:0000256" key="7">
    <source>
        <dbReference type="ARBA" id="ARBA00023098"/>
    </source>
</evidence>
<evidence type="ECO:0000259" key="12">
    <source>
        <dbReference type="Pfam" id="PF00291"/>
    </source>
</evidence>
<evidence type="ECO:0000256" key="4">
    <source>
        <dbReference type="ARBA" id="ARBA00012093"/>
    </source>
</evidence>
<evidence type="ECO:0000256" key="10">
    <source>
        <dbReference type="ARBA" id="ARBA00042605"/>
    </source>
</evidence>
<comment type="catalytic activity">
    <reaction evidence="11">
        <text>L-serine = pyruvate + NH4(+)</text>
        <dbReference type="Rhea" id="RHEA:19169"/>
        <dbReference type="ChEBI" id="CHEBI:15361"/>
        <dbReference type="ChEBI" id="CHEBI:28938"/>
        <dbReference type="ChEBI" id="CHEBI:33384"/>
        <dbReference type="EC" id="4.3.1.17"/>
    </reaction>
</comment>
<evidence type="ECO:0000256" key="2">
    <source>
        <dbReference type="ARBA" id="ARBA00001933"/>
    </source>
</evidence>
<dbReference type="EC" id="4.3.1.17" evidence="4"/>
<dbReference type="Proteomes" id="UP000694521">
    <property type="component" value="Unplaced"/>
</dbReference>
<feature type="domain" description="Tryptophan synthase beta chain-like PALP" evidence="12">
    <location>
        <begin position="174"/>
        <end position="365"/>
    </location>
</feature>
<name>A0A8B9EFW1_ANSCY</name>
<keyword evidence="8" id="KW-0456">Lyase</keyword>
<dbReference type="AlphaFoldDB" id="A0A8B9EFW1"/>
<dbReference type="GO" id="GO:0006629">
    <property type="term" value="P:lipid metabolic process"/>
    <property type="evidence" value="ECO:0007669"/>
    <property type="project" value="UniProtKB-KW"/>
</dbReference>
<comment type="catalytic activity">
    <reaction evidence="1">
        <text>L-threonine = 2-oxobutanoate + NH4(+)</text>
        <dbReference type="Rhea" id="RHEA:22108"/>
        <dbReference type="ChEBI" id="CHEBI:16763"/>
        <dbReference type="ChEBI" id="CHEBI:28938"/>
        <dbReference type="ChEBI" id="CHEBI:57926"/>
        <dbReference type="EC" id="4.3.1.19"/>
    </reaction>
</comment>
<evidence type="ECO:0000313" key="14">
    <source>
        <dbReference type="Proteomes" id="UP000694521"/>
    </source>
</evidence>
<dbReference type="Pfam" id="PF00291">
    <property type="entry name" value="PALP"/>
    <property type="match status" value="2"/>
</dbReference>
<dbReference type="GO" id="GO:0004794">
    <property type="term" value="F:threonine deaminase activity"/>
    <property type="evidence" value="ECO:0007669"/>
    <property type="project" value="UniProtKB-EC"/>
</dbReference>
<dbReference type="InterPro" id="IPR036052">
    <property type="entry name" value="TrpB-like_PALP_sf"/>
</dbReference>
<dbReference type="GO" id="GO:0006567">
    <property type="term" value="P:L-threonine catabolic process"/>
    <property type="evidence" value="ECO:0007669"/>
    <property type="project" value="TreeGrafter"/>
</dbReference>
<reference evidence="13" key="2">
    <citation type="submission" date="2025-09" db="UniProtKB">
        <authorList>
            <consortium name="Ensembl"/>
        </authorList>
    </citation>
    <scope>IDENTIFICATION</scope>
</reference>
<dbReference type="SUPFAM" id="SSF53686">
    <property type="entry name" value="Tryptophan synthase beta subunit-like PLP-dependent enzymes"/>
    <property type="match status" value="1"/>
</dbReference>
<dbReference type="PANTHER" id="PTHR48078:SF16">
    <property type="entry name" value="SERINE DEHYDRATASE-LIKE"/>
    <property type="match status" value="1"/>
</dbReference>
<dbReference type="GO" id="GO:0006565">
    <property type="term" value="P:L-serine catabolic process"/>
    <property type="evidence" value="ECO:0007669"/>
    <property type="project" value="TreeGrafter"/>
</dbReference>
<proteinExistence type="inferred from homology"/>
<dbReference type="InterPro" id="IPR001926">
    <property type="entry name" value="TrpB-like_PALP"/>
</dbReference>
<dbReference type="InterPro" id="IPR000634">
    <property type="entry name" value="Ser/Thr_deHydtase_PyrdxlP-BS"/>
</dbReference>
<evidence type="ECO:0000313" key="13">
    <source>
        <dbReference type="Ensembl" id="ENSACDP00005021480.1"/>
    </source>
</evidence>
<protein>
    <recommendedName>
        <fullName evidence="9">L-serine deaminase</fullName>
        <ecNumber evidence="4">4.3.1.17</ecNumber>
        <ecNumber evidence="5">4.3.1.19</ecNumber>
    </recommendedName>
    <alternativeName>
        <fullName evidence="10">L-threonine dehydratase</fullName>
    </alternativeName>
</protein>
<dbReference type="GO" id="GO:0009097">
    <property type="term" value="P:isoleucine biosynthetic process"/>
    <property type="evidence" value="ECO:0007669"/>
    <property type="project" value="TreeGrafter"/>
</dbReference>
<evidence type="ECO:0000256" key="9">
    <source>
        <dbReference type="ARBA" id="ARBA00041766"/>
    </source>
</evidence>
<organism evidence="13 14">
    <name type="scientific">Anser cygnoides</name>
    <name type="common">Swan goose</name>
    <dbReference type="NCBI Taxonomy" id="8845"/>
    <lineage>
        <taxon>Eukaryota</taxon>
        <taxon>Metazoa</taxon>
        <taxon>Chordata</taxon>
        <taxon>Craniata</taxon>
        <taxon>Vertebrata</taxon>
        <taxon>Euteleostomi</taxon>
        <taxon>Archelosauria</taxon>
        <taxon>Archosauria</taxon>
        <taxon>Dinosauria</taxon>
        <taxon>Saurischia</taxon>
        <taxon>Theropoda</taxon>
        <taxon>Coelurosauria</taxon>
        <taxon>Aves</taxon>
        <taxon>Neognathae</taxon>
        <taxon>Galloanserae</taxon>
        <taxon>Anseriformes</taxon>
        <taxon>Anatidae</taxon>
        <taxon>Anserinae</taxon>
        <taxon>Anser</taxon>
    </lineage>
</organism>
<sequence length="384" mass="39998">MEAERPFHLVSPLLESLPLSRAAGTKVYMKLENVQPTGSFKIRGIGHFCQEAARKGCRHFVCSSGGNAGMAAAYAARKLGLPATVVVPSSTGPGTVRRLQELGATVEVCGKVGRPPPKLGLGGNLNAHGPSIPPKKLPPASGFGYTRGDKGHISGAGAPGLDAAPLSTPRAPQVWDEANRRALELADTPGWVSVHPFDHPLVWQGHASLVRELKDSLEAKPDAIVLAVGGGGLLAGVVAGLQQVGWPDVPIIAAETWGAHSFHAALEAGRLVTLPDITSVAKCLGAQTVSARALECAQESRVISQVVEDAEAVRAVERFLDDERMLVQPACGAALALLYSGRLQRLQREGRLGTPLGSVVLVVCGGSSITAAQLRGLKSQLGLE</sequence>
<accession>A0A8B9EFW1</accession>
<keyword evidence="14" id="KW-1185">Reference proteome</keyword>
<reference evidence="13" key="1">
    <citation type="submission" date="2025-08" db="UniProtKB">
        <authorList>
            <consortium name="Ensembl"/>
        </authorList>
    </citation>
    <scope>IDENTIFICATION</scope>
</reference>
<evidence type="ECO:0000256" key="1">
    <source>
        <dbReference type="ARBA" id="ARBA00001274"/>
    </source>
</evidence>
<dbReference type="GO" id="GO:0030170">
    <property type="term" value="F:pyridoxal phosphate binding"/>
    <property type="evidence" value="ECO:0007669"/>
    <property type="project" value="InterPro"/>
</dbReference>
<dbReference type="EC" id="4.3.1.19" evidence="5"/>
<feature type="domain" description="Tryptophan synthase beta chain-like PALP" evidence="12">
    <location>
        <begin position="10"/>
        <end position="110"/>
    </location>
</feature>
<dbReference type="Ensembl" id="ENSACDT00005025685.1">
    <property type="protein sequence ID" value="ENSACDP00005021480.1"/>
    <property type="gene ID" value="ENSACDG00005015558.1"/>
</dbReference>
<comment type="cofactor">
    <cofactor evidence="2">
        <name>pyridoxal 5'-phosphate</name>
        <dbReference type="ChEBI" id="CHEBI:597326"/>
    </cofactor>
</comment>
<evidence type="ECO:0000256" key="6">
    <source>
        <dbReference type="ARBA" id="ARBA00022898"/>
    </source>
</evidence>
<evidence type="ECO:0000256" key="11">
    <source>
        <dbReference type="ARBA" id="ARBA00049406"/>
    </source>
</evidence>
<dbReference type="PANTHER" id="PTHR48078">
    <property type="entry name" value="THREONINE DEHYDRATASE, MITOCHONDRIAL-RELATED"/>
    <property type="match status" value="1"/>
</dbReference>
<evidence type="ECO:0000256" key="5">
    <source>
        <dbReference type="ARBA" id="ARBA00012096"/>
    </source>
</evidence>